<evidence type="ECO:0000256" key="3">
    <source>
        <dbReference type="SAM" id="SignalP"/>
    </source>
</evidence>
<keyword evidence="2" id="KW-0812">Transmembrane</keyword>
<gene>
    <name evidence="4" type="ORF">ATZ35_07820</name>
</gene>
<keyword evidence="2" id="KW-0472">Membrane</keyword>
<protein>
    <submittedName>
        <fullName evidence="4">Uncharacterized protein</fullName>
    </submittedName>
</protein>
<dbReference type="PROSITE" id="PS51257">
    <property type="entry name" value="PROKAR_LIPOPROTEIN"/>
    <property type="match status" value="1"/>
</dbReference>
<dbReference type="EMBL" id="CP013655">
    <property type="protein sequence ID" value="ALS37066.1"/>
    <property type="molecule type" value="Genomic_DNA"/>
</dbReference>
<organism evidence="4 5">
    <name type="scientific">Enterococcus rotai</name>
    <dbReference type="NCBI Taxonomy" id="118060"/>
    <lineage>
        <taxon>Bacteria</taxon>
        <taxon>Bacillati</taxon>
        <taxon>Bacillota</taxon>
        <taxon>Bacilli</taxon>
        <taxon>Lactobacillales</taxon>
        <taxon>Enterococcaceae</taxon>
        <taxon>Enterococcus</taxon>
    </lineage>
</organism>
<evidence type="ECO:0000313" key="4">
    <source>
        <dbReference type="EMBL" id="ALS37066.1"/>
    </source>
</evidence>
<dbReference type="STRING" id="118060.ATZ35_07820"/>
<feature type="signal peptide" evidence="3">
    <location>
        <begin position="1"/>
        <end position="22"/>
    </location>
</feature>
<feature type="region of interest" description="Disordered" evidence="1">
    <location>
        <begin position="37"/>
        <end position="62"/>
    </location>
</feature>
<keyword evidence="3" id="KW-0732">Signal</keyword>
<keyword evidence="5" id="KW-1185">Reference proteome</keyword>
<dbReference type="Proteomes" id="UP000067523">
    <property type="component" value="Chromosome"/>
</dbReference>
<evidence type="ECO:0000256" key="1">
    <source>
        <dbReference type="SAM" id="MobiDB-lite"/>
    </source>
</evidence>
<dbReference type="AlphaFoldDB" id="A0A0U2WYE8"/>
<evidence type="ECO:0000313" key="5">
    <source>
        <dbReference type="Proteomes" id="UP000067523"/>
    </source>
</evidence>
<accession>A0A0U2WYE8</accession>
<proteinExistence type="predicted"/>
<evidence type="ECO:0000256" key="2">
    <source>
        <dbReference type="SAM" id="Phobius"/>
    </source>
</evidence>
<feature type="transmembrane region" description="Helical" evidence="2">
    <location>
        <begin position="78"/>
        <end position="96"/>
    </location>
</feature>
<reference evidence="5" key="1">
    <citation type="submission" date="2015-12" db="EMBL/GenBank/DDBJ databases">
        <authorList>
            <person name="Lauer A."/>
            <person name="Humrighouse B."/>
            <person name="Loparev V."/>
            <person name="Shewmaker P.L."/>
            <person name="Whitney A.M."/>
            <person name="McLaughlin R.W."/>
        </authorList>
    </citation>
    <scope>NUCLEOTIDE SEQUENCE [LARGE SCALE GENOMIC DNA]</scope>
    <source>
        <strain evidence="5">LMG 26678</strain>
    </source>
</reference>
<name>A0A0U2WYE8_9ENTE</name>
<dbReference type="KEGG" id="erx:ATZ35_07820"/>
<keyword evidence="2" id="KW-1133">Transmembrane helix</keyword>
<sequence length="106" mass="11870">MKQFSCHIMMIILLACSVGSHQEIVQATTTEVEVNGQIGGTKANAQPPKELEPETDTKLAQPKQTHIELRKFPNMGSIIENVIPIGLLLILIYLVLNRWKAHRKTI</sequence>
<feature type="chain" id="PRO_5039647234" evidence="3">
    <location>
        <begin position="23"/>
        <end position="106"/>
    </location>
</feature>